<sequence>MMQIQALLVIPLMIYQIEALECGIKTLVDRDMKKAVSSCLTRNMTAKDMYDFSNYSPEENETSTSNTEDKANQNQMSNAREMKNRRIRSTVTKKFNRQVTEITTTIQPEADTESTTAPTYPQEEKCIIQCILSRLELTNEKGFPEQEKISNILTKKAKGRELVDFLKDTTIACFQKLKEDMTDSSKDPCDFSINLVRCLADGGKSNCGDWPVGDISLFD</sequence>
<accession>A0A9E7V466</accession>
<dbReference type="InterPro" id="IPR052295">
    <property type="entry name" value="Odorant-binding_protein"/>
</dbReference>
<organism evidence="6">
    <name type="scientific">Hippodamia variegata</name>
    <dbReference type="NCBI Taxonomy" id="703264"/>
    <lineage>
        <taxon>Eukaryota</taxon>
        <taxon>Metazoa</taxon>
        <taxon>Ecdysozoa</taxon>
        <taxon>Arthropoda</taxon>
        <taxon>Hexapoda</taxon>
        <taxon>Insecta</taxon>
        <taxon>Pterygota</taxon>
        <taxon>Neoptera</taxon>
        <taxon>Endopterygota</taxon>
        <taxon>Coleoptera</taxon>
        <taxon>Polyphaga</taxon>
        <taxon>Cucujiformia</taxon>
        <taxon>Coccinelloidea</taxon>
        <taxon>Coccinellidae</taxon>
        <taxon>Coccinellinae</taxon>
        <taxon>Coccinellini</taxon>
        <taxon>Hippodamia</taxon>
    </lineage>
</organism>
<dbReference type="GO" id="GO:0005549">
    <property type="term" value="F:odorant binding"/>
    <property type="evidence" value="ECO:0007669"/>
    <property type="project" value="InterPro"/>
</dbReference>
<dbReference type="Pfam" id="PF01395">
    <property type="entry name" value="PBP_GOBP"/>
    <property type="match status" value="1"/>
</dbReference>
<feature type="region of interest" description="Disordered" evidence="4">
    <location>
        <begin position="51"/>
        <end position="80"/>
    </location>
</feature>
<dbReference type="GO" id="GO:0005576">
    <property type="term" value="C:extracellular region"/>
    <property type="evidence" value="ECO:0007669"/>
    <property type="project" value="UniProtKB-SubCell"/>
</dbReference>
<gene>
    <name evidence="6" type="primary">OBP1</name>
</gene>
<dbReference type="SUPFAM" id="SSF47565">
    <property type="entry name" value="Insect pheromone/odorant-binding proteins"/>
    <property type="match status" value="1"/>
</dbReference>
<feature type="signal peptide" evidence="5">
    <location>
        <begin position="1"/>
        <end position="19"/>
    </location>
</feature>
<evidence type="ECO:0000256" key="4">
    <source>
        <dbReference type="SAM" id="MobiDB-lite"/>
    </source>
</evidence>
<dbReference type="InterPro" id="IPR036728">
    <property type="entry name" value="PBP_GOBP_sf"/>
</dbReference>
<evidence type="ECO:0000256" key="3">
    <source>
        <dbReference type="ARBA" id="ARBA00022525"/>
    </source>
</evidence>
<dbReference type="PANTHER" id="PTHR21066">
    <property type="entry name" value="ODORANT-BINDING PROTEIN 59A-RELATED"/>
    <property type="match status" value="1"/>
</dbReference>
<dbReference type="SMR" id="A0A9E7V466"/>
<dbReference type="InterPro" id="IPR006170">
    <property type="entry name" value="PBP/GOBP"/>
</dbReference>
<evidence type="ECO:0000256" key="2">
    <source>
        <dbReference type="ARBA" id="ARBA00008098"/>
    </source>
</evidence>
<keyword evidence="5" id="KW-0732">Signal</keyword>
<feature type="chain" id="PRO_5039085870" evidence="5">
    <location>
        <begin position="20"/>
        <end position="219"/>
    </location>
</feature>
<evidence type="ECO:0000256" key="5">
    <source>
        <dbReference type="SAM" id="SignalP"/>
    </source>
</evidence>
<comment type="similarity">
    <text evidence="2">Belongs to the PBP/GOBP family.</text>
</comment>
<dbReference type="EMBL" id="OK358709">
    <property type="protein sequence ID" value="UYW66747.1"/>
    <property type="molecule type" value="mRNA"/>
</dbReference>
<feature type="compositionally biased region" description="Low complexity" evidence="4">
    <location>
        <begin position="53"/>
        <end position="66"/>
    </location>
</feature>
<comment type="subcellular location">
    <subcellularLocation>
        <location evidence="1">Secreted</location>
    </subcellularLocation>
</comment>
<name>A0A9E7V466_9CUCU</name>
<evidence type="ECO:0000313" key="6">
    <source>
        <dbReference type="EMBL" id="UYW66747.1"/>
    </source>
</evidence>
<protein>
    <submittedName>
        <fullName evidence="6">Odorant binding protein</fullName>
    </submittedName>
</protein>
<evidence type="ECO:0000256" key="1">
    <source>
        <dbReference type="ARBA" id="ARBA00004613"/>
    </source>
</evidence>
<dbReference type="Gene3D" id="1.10.238.20">
    <property type="entry name" value="Pheromone/general odorant binding protein domain"/>
    <property type="match status" value="1"/>
</dbReference>
<keyword evidence="3" id="KW-0964">Secreted</keyword>
<dbReference type="PANTHER" id="PTHR21066:SF9">
    <property type="entry name" value="ODORANT-BINDING PROTEIN 59A"/>
    <property type="match status" value="1"/>
</dbReference>
<dbReference type="AlphaFoldDB" id="A0A9E7V466"/>
<proteinExistence type="evidence at transcript level"/>
<reference evidence="6" key="1">
    <citation type="submission" date="2021-10" db="EMBL/GenBank/DDBJ databases">
        <title>Dentification and discribution of odorant binding protein genes in Hippodamia variegata.</title>
        <authorList>
            <person name="Haoyu T."/>
        </authorList>
    </citation>
    <scope>NUCLEOTIDE SEQUENCE</scope>
</reference>